<feature type="non-terminal residue" evidence="3">
    <location>
        <position position="66"/>
    </location>
</feature>
<dbReference type="KEGG" id="pgri:PgNI_07633"/>
<evidence type="ECO:0000313" key="3">
    <source>
        <dbReference type="RefSeq" id="XP_030981146.1"/>
    </source>
</evidence>
<keyword evidence="2" id="KW-1185">Reference proteome</keyword>
<reference evidence="3" key="2">
    <citation type="submission" date="2019-10" db="EMBL/GenBank/DDBJ databases">
        <authorList>
            <consortium name="NCBI Genome Project"/>
        </authorList>
    </citation>
    <scope>NUCLEOTIDE SEQUENCE</scope>
    <source>
        <strain evidence="3">NI907</strain>
    </source>
</reference>
<name>A0A6P8B1Q4_PYRGI</name>
<dbReference type="AlphaFoldDB" id="A0A6P8B1Q4"/>
<gene>
    <name evidence="3" type="ORF">PgNI_07633</name>
</gene>
<sequence length="66" mass="7727">MARSRLAPIRSRQRHPRKEAALQRPAFVPARQCACFNLRSRPRLEIIAQQPAYNYLSKVFKKHSIP</sequence>
<proteinExistence type="predicted"/>
<organism evidence="2 3">
    <name type="scientific">Pyricularia grisea</name>
    <name type="common">Crabgrass-specific blast fungus</name>
    <name type="synonym">Magnaporthe grisea</name>
    <dbReference type="NCBI Taxonomy" id="148305"/>
    <lineage>
        <taxon>Eukaryota</taxon>
        <taxon>Fungi</taxon>
        <taxon>Dikarya</taxon>
        <taxon>Ascomycota</taxon>
        <taxon>Pezizomycotina</taxon>
        <taxon>Sordariomycetes</taxon>
        <taxon>Sordariomycetidae</taxon>
        <taxon>Magnaporthales</taxon>
        <taxon>Pyriculariaceae</taxon>
        <taxon>Pyricularia</taxon>
    </lineage>
</organism>
<reference evidence="3" key="3">
    <citation type="submission" date="2025-08" db="UniProtKB">
        <authorList>
            <consortium name="RefSeq"/>
        </authorList>
    </citation>
    <scope>IDENTIFICATION</scope>
    <source>
        <strain evidence="3">NI907</strain>
    </source>
</reference>
<protein>
    <submittedName>
        <fullName evidence="3">Uncharacterized protein</fullName>
    </submittedName>
</protein>
<feature type="region of interest" description="Disordered" evidence="1">
    <location>
        <begin position="1"/>
        <end position="23"/>
    </location>
</feature>
<accession>A0A6P8B1Q4</accession>
<dbReference type="GeneID" id="41962552"/>
<evidence type="ECO:0000256" key="1">
    <source>
        <dbReference type="SAM" id="MobiDB-lite"/>
    </source>
</evidence>
<dbReference type="RefSeq" id="XP_030981146.1">
    <property type="nucleotide sequence ID" value="XM_031127643.1"/>
</dbReference>
<evidence type="ECO:0000313" key="2">
    <source>
        <dbReference type="Proteomes" id="UP000515153"/>
    </source>
</evidence>
<dbReference type="Proteomes" id="UP000515153">
    <property type="component" value="Unplaced"/>
</dbReference>
<reference evidence="3" key="1">
    <citation type="journal article" date="2019" name="Mol. Biol. Evol.">
        <title>Blast fungal genomes show frequent chromosomal changes, gene gains and losses, and effector gene turnover.</title>
        <authorList>
            <person name="Gomez Luciano L.B."/>
            <person name="Jason Tsai I."/>
            <person name="Chuma I."/>
            <person name="Tosa Y."/>
            <person name="Chen Y.H."/>
            <person name="Li J.Y."/>
            <person name="Li M.Y."/>
            <person name="Jade Lu M.Y."/>
            <person name="Nakayashiki H."/>
            <person name="Li W.H."/>
        </authorList>
    </citation>
    <scope>NUCLEOTIDE SEQUENCE</scope>
    <source>
        <strain evidence="3">NI907</strain>
    </source>
</reference>